<evidence type="ECO:0000256" key="6">
    <source>
        <dbReference type="ARBA" id="ARBA00022840"/>
    </source>
</evidence>
<dbReference type="AlphaFoldDB" id="A0A2L2TXR0"/>
<feature type="transmembrane region" description="Helical" evidence="11">
    <location>
        <begin position="444"/>
        <end position="467"/>
    </location>
</feature>
<evidence type="ECO:0000256" key="1">
    <source>
        <dbReference type="ARBA" id="ARBA00004651"/>
    </source>
</evidence>
<dbReference type="InterPro" id="IPR044492">
    <property type="entry name" value="P_typ_ATPase_HD_dom"/>
</dbReference>
<dbReference type="PANTHER" id="PTHR42861">
    <property type="entry name" value="CALCIUM-TRANSPORTING ATPASE"/>
    <property type="match status" value="1"/>
</dbReference>
<dbReference type="InterPro" id="IPR006415">
    <property type="entry name" value="P-type_ATPase_IIIB"/>
</dbReference>
<comment type="subcellular location">
    <subcellularLocation>
        <location evidence="1">Cell membrane</location>
        <topology evidence="1">Multi-pass membrane protein</topology>
    </subcellularLocation>
</comment>
<evidence type="ECO:0000256" key="5">
    <source>
        <dbReference type="ARBA" id="ARBA00022741"/>
    </source>
</evidence>
<dbReference type="SFLD" id="SFLDS00003">
    <property type="entry name" value="Haloacid_Dehalogenase"/>
    <property type="match status" value="1"/>
</dbReference>
<keyword evidence="5" id="KW-0547">Nucleotide-binding</keyword>
<dbReference type="InterPro" id="IPR023298">
    <property type="entry name" value="ATPase_P-typ_TM_dom_sf"/>
</dbReference>
<evidence type="ECO:0000256" key="11">
    <source>
        <dbReference type="SAM" id="Phobius"/>
    </source>
</evidence>
<dbReference type="GO" id="GO:0016887">
    <property type="term" value="F:ATP hydrolysis activity"/>
    <property type="evidence" value="ECO:0007669"/>
    <property type="project" value="InterPro"/>
</dbReference>
<dbReference type="Gene3D" id="3.40.1110.10">
    <property type="entry name" value="Calcium-transporting ATPase, cytoplasmic domain N"/>
    <property type="match status" value="1"/>
</dbReference>
<dbReference type="InterPro" id="IPR006068">
    <property type="entry name" value="ATPase_P-typ_cation-transptr_C"/>
</dbReference>
<dbReference type="Proteomes" id="UP000245910">
    <property type="component" value="Chromosome III"/>
</dbReference>
<protein>
    <recommendedName>
        <fullName evidence="12">Cation-transporting P-type ATPase C-terminal domain-containing protein</fullName>
    </recommendedName>
</protein>
<evidence type="ECO:0000256" key="2">
    <source>
        <dbReference type="ARBA" id="ARBA00022475"/>
    </source>
</evidence>
<keyword evidence="7" id="KW-0460">Magnesium</keyword>
<evidence type="ECO:0000256" key="10">
    <source>
        <dbReference type="ARBA" id="ARBA00023136"/>
    </source>
</evidence>
<evidence type="ECO:0000256" key="9">
    <source>
        <dbReference type="ARBA" id="ARBA00022989"/>
    </source>
</evidence>
<evidence type="ECO:0000313" key="14">
    <source>
        <dbReference type="Proteomes" id="UP000245910"/>
    </source>
</evidence>
<feature type="transmembrane region" description="Helical" evidence="11">
    <location>
        <begin position="549"/>
        <end position="571"/>
    </location>
</feature>
<feature type="transmembrane region" description="Helical" evidence="11">
    <location>
        <begin position="512"/>
        <end position="529"/>
    </location>
</feature>
<evidence type="ECO:0000256" key="7">
    <source>
        <dbReference type="ARBA" id="ARBA00022842"/>
    </source>
</evidence>
<accession>A0A2L2TXR0</accession>
<dbReference type="InterPro" id="IPR036412">
    <property type="entry name" value="HAD-like_sf"/>
</dbReference>
<feature type="domain" description="Cation-transporting P-type ATPase C-terminal" evidence="12">
    <location>
        <begin position="399"/>
        <end position="569"/>
    </location>
</feature>
<dbReference type="InterPro" id="IPR023299">
    <property type="entry name" value="ATPase_P-typ_cyto_dom_N"/>
</dbReference>
<dbReference type="InterPro" id="IPR001757">
    <property type="entry name" value="P_typ_ATPase"/>
</dbReference>
<dbReference type="Pfam" id="PF13246">
    <property type="entry name" value="Cation_ATPase"/>
    <property type="match status" value="1"/>
</dbReference>
<sequence length="579" mass="63659">MLPTIVNANLARAAHQLSKKQAIVKRLDSVQNLGAMTVLCSDKTGTLTKDELTLHQYTNINDEDTMEVIELTKVDSHIQGNSGNNMDRAILNFQPPNGGEVAAAHYDQVRVIPFDFDHCRSGCIVRGITGANLLIIKVAFDEVLSRCSSMRFRGKTLDLNHDLLPQWRRLAARKNEQGYRVLLVATKPLEESCVIDDNDLDTLESDMVLEGMISFSDPPKDDAKDAIASLTELGVSVKVLTGDSLPVALNICRSPELVQRREMIDDDAEAISGPELALLEGSQEFNIAVGRCSVFAKVTPKQKSLIVTSLQKAGHCVGMLGDGINDCTALRDADIGISVDSGAGVAKDCADLILTEKGLSIIFQSVVLGRITHGNTMVASSNFGNVFSIVAASAWLPFTPMTSIQLLAQNLLYDISQIAIPWDCVDDEYLLEPRRWNALEILRFVFILGPTSSVIDICTYLLGWFYYGVQSADDKEAVNLFQTHWFLQGLLTQTLIVHLLRTAKIPFVQSRAAPILVFSTASIMAIGFVPPWIPAFQSAFSFVQPEPSFVGFLMAELLVYAIEVQLAKMVYIRIFGTWL</sequence>
<dbReference type="Gene3D" id="3.40.50.1000">
    <property type="entry name" value="HAD superfamily/HAD-like"/>
    <property type="match status" value="1"/>
</dbReference>
<organism evidence="13 14">
    <name type="scientific">Fusarium venenatum</name>
    <dbReference type="NCBI Taxonomy" id="56646"/>
    <lineage>
        <taxon>Eukaryota</taxon>
        <taxon>Fungi</taxon>
        <taxon>Dikarya</taxon>
        <taxon>Ascomycota</taxon>
        <taxon>Pezizomycotina</taxon>
        <taxon>Sordariomycetes</taxon>
        <taxon>Hypocreomycetidae</taxon>
        <taxon>Hypocreales</taxon>
        <taxon>Nectriaceae</taxon>
        <taxon>Fusarium</taxon>
    </lineage>
</organism>
<dbReference type="NCBIfam" id="TIGR01494">
    <property type="entry name" value="ATPase_P-type"/>
    <property type="match status" value="1"/>
</dbReference>
<keyword evidence="6" id="KW-0067">ATP-binding</keyword>
<keyword evidence="2" id="KW-1003">Cell membrane</keyword>
<name>A0A2L2TXR0_9HYPO</name>
<evidence type="ECO:0000313" key="13">
    <source>
        <dbReference type="EMBL" id="CEI70967.1"/>
    </source>
</evidence>
<dbReference type="PRINTS" id="PR01836">
    <property type="entry name" value="MGATPASE"/>
</dbReference>
<keyword evidence="4 11" id="KW-0812">Transmembrane</keyword>
<dbReference type="SUPFAM" id="SSF56784">
    <property type="entry name" value="HAD-like"/>
    <property type="match status" value="1"/>
</dbReference>
<dbReference type="SFLD" id="SFLDG00002">
    <property type="entry name" value="C1.7:_P-type_atpase_like"/>
    <property type="match status" value="1"/>
</dbReference>
<dbReference type="EMBL" id="LN649231">
    <property type="protein sequence ID" value="CEI70967.1"/>
    <property type="molecule type" value="Genomic_DNA"/>
</dbReference>
<dbReference type="InterPro" id="IPR018303">
    <property type="entry name" value="ATPase_P-typ_P_site"/>
</dbReference>
<dbReference type="GO" id="GO:0015444">
    <property type="term" value="F:P-type magnesium transporter activity"/>
    <property type="evidence" value="ECO:0007669"/>
    <property type="project" value="InterPro"/>
</dbReference>
<evidence type="ECO:0000256" key="8">
    <source>
        <dbReference type="ARBA" id="ARBA00022967"/>
    </source>
</evidence>
<dbReference type="Gene3D" id="1.20.1110.10">
    <property type="entry name" value="Calcium-transporting ATPase, transmembrane domain"/>
    <property type="match status" value="1"/>
</dbReference>
<evidence type="ECO:0000256" key="4">
    <source>
        <dbReference type="ARBA" id="ARBA00022692"/>
    </source>
</evidence>
<keyword evidence="8" id="KW-1278">Translocase</keyword>
<dbReference type="SUPFAM" id="SSF81665">
    <property type="entry name" value="Calcium ATPase, transmembrane domain M"/>
    <property type="match status" value="1"/>
</dbReference>
<feature type="transmembrane region" description="Helical" evidence="11">
    <location>
        <begin position="479"/>
        <end position="500"/>
    </location>
</feature>
<keyword evidence="3" id="KW-0597">Phosphoprotein</keyword>
<dbReference type="GO" id="GO:0005524">
    <property type="term" value="F:ATP binding"/>
    <property type="evidence" value="ECO:0007669"/>
    <property type="project" value="UniProtKB-KW"/>
</dbReference>
<evidence type="ECO:0000259" key="12">
    <source>
        <dbReference type="Pfam" id="PF00689"/>
    </source>
</evidence>
<dbReference type="STRING" id="56646.A0A2L2TXR0"/>
<dbReference type="InterPro" id="IPR023214">
    <property type="entry name" value="HAD_sf"/>
</dbReference>
<dbReference type="SFLD" id="SFLDF00027">
    <property type="entry name" value="p-type_atpase"/>
    <property type="match status" value="1"/>
</dbReference>
<dbReference type="PROSITE" id="PS00154">
    <property type="entry name" value="ATPASE_E1_E2"/>
    <property type="match status" value="1"/>
</dbReference>
<keyword evidence="14" id="KW-1185">Reference proteome</keyword>
<proteinExistence type="predicted"/>
<keyword evidence="9 11" id="KW-1133">Transmembrane helix</keyword>
<reference evidence="14" key="1">
    <citation type="submission" date="2014-10" db="EMBL/GenBank/DDBJ databases">
        <authorList>
            <person name="King R."/>
        </authorList>
    </citation>
    <scope>NUCLEOTIDE SEQUENCE [LARGE SCALE GENOMIC DNA]</scope>
    <source>
        <strain evidence="14">A3/5</strain>
    </source>
</reference>
<dbReference type="GO" id="GO:0005886">
    <property type="term" value="C:plasma membrane"/>
    <property type="evidence" value="ECO:0007669"/>
    <property type="project" value="UniProtKB-SubCell"/>
</dbReference>
<keyword evidence="10 11" id="KW-0472">Membrane</keyword>
<evidence type="ECO:0000256" key="3">
    <source>
        <dbReference type="ARBA" id="ARBA00022553"/>
    </source>
</evidence>
<dbReference type="Pfam" id="PF00689">
    <property type="entry name" value="Cation_ATPase_C"/>
    <property type="match status" value="1"/>
</dbReference>